<dbReference type="Proteomes" id="UP000570493">
    <property type="component" value="Unassembled WGS sequence"/>
</dbReference>
<evidence type="ECO:0000313" key="2">
    <source>
        <dbReference type="Proteomes" id="UP000570493"/>
    </source>
</evidence>
<evidence type="ECO:0000313" key="1">
    <source>
        <dbReference type="EMBL" id="NMM40543.1"/>
    </source>
</evidence>
<protein>
    <submittedName>
        <fullName evidence="1">DUF3037 domain-containing protein</fullName>
    </submittedName>
</protein>
<name>A0A7Y0DRZ0_9GAMM</name>
<dbReference type="EMBL" id="JABBMT010000007">
    <property type="protein sequence ID" value="NMM40543.1"/>
    <property type="molecule type" value="Genomic_DNA"/>
</dbReference>
<reference evidence="1" key="1">
    <citation type="submission" date="2020-04" db="EMBL/GenBank/DDBJ databases">
        <title>Genome Sequencing for Pseudoaltermonas arctica.</title>
        <authorList>
            <person name="Elkins N.S."/>
        </authorList>
    </citation>
    <scope>NUCLEOTIDE SEQUENCE [LARGE SCALE GENOMIC DNA]</scope>
    <source>
        <strain evidence="1">NEC-BIFX-2020_0012</strain>
    </source>
</reference>
<organism evidence="1 2">
    <name type="scientific">Pseudoalteromonas arctica</name>
    <dbReference type="NCBI Taxonomy" id="394751"/>
    <lineage>
        <taxon>Bacteria</taxon>
        <taxon>Pseudomonadati</taxon>
        <taxon>Pseudomonadota</taxon>
        <taxon>Gammaproteobacteria</taxon>
        <taxon>Alteromonadales</taxon>
        <taxon>Pseudoalteromonadaceae</taxon>
        <taxon>Pseudoalteromonas</taxon>
    </lineage>
</organism>
<keyword evidence="2" id="KW-1185">Reference proteome</keyword>
<dbReference type="InterPro" id="IPR021398">
    <property type="entry name" value="DUF3037"/>
</dbReference>
<proteinExistence type="predicted"/>
<comment type="caution">
    <text evidence="1">The sequence shown here is derived from an EMBL/GenBank/DDBJ whole genome shotgun (WGS) entry which is preliminary data.</text>
</comment>
<accession>A0A7Y0DRZ0</accession>
<dbReference type="AlphaFoldDB" id="A0A7Y0DRZ0"/>
<dbReference type="RefSeq" id="WP_169019599.1">
    <property type="nucleotide sequence ID" value="NZ_JABBMT010000007.1"/>
</dbReference>
<sequence>MKTQCIYAAVRFMPFAETQEFANVGVVMITPKLGGFKFKLAKNRFARVSNFFDDLDGLVYKNAINGFSKELERIERFFIENKVFGKDLVDHFVEITRQRESVMNFGHVSTIVTTNYDHCIDELFERLVGRNFSTAPEYREQLMVRTLKNRLNTKLLVKYNERKIKAGRYEFTLPLVGDFGNVKRIIKPLSFEKKTANQAYEHAHTWISRAERLIKSEVIEPECALFALDKPLTHRSGIEQAYADIHGELKELKVEVVDYSDTPRIITFAGGDLTPESVENGFH</sequence>
<dbReference type="Pfam" id="PF11236">
    <property type="entry name" value="DUF3037"/>
    <property type="match status" value="1"/>
</dbReference>
<gene>
    <name evidence="1" type="ORF">HHO47_06725</name>
</gene>